<dbReference type="Gene3D" id="4.10.280.10">
    <property type="entry name" value="Helix-loop-helix DNA-binding domain"/>
    <property type="match status" value="1"/>
</dbReference>
<keyword evidence="6" id="KW-1185">Reference proteome</keyword>
<dbReference type="SUPFAM" id="SSF47459">
    <property type="entry name" value="HLH, helix-loop-helix DNA-binding domain"/>
    <property type="match status" value="1"/>
</dbReference>
<evidence type="ECO:0000256" key="1">
    <source>
        <dbReference type="ARBA" id="ARBA00004123"/>
    </source>
</evidence>
<evidence type="ECO:0000313" key="7">
    <source>
        <dbReference type="RefSeq" id="XP_018816944.1"/>
    </source>
</evidence>
<proteinExistence type="predicted"/>
<dbReference type="InterPro" id="IPR011598">
    <property type="entry name" value="bHLH_dom"/>
</dbReference>
<dbReference type="GO" id="GO:0005634">
    <property type="term" value="C:nucleus"/>
    <property type="evidence" value="ECO:0000318"/>
    <property type="project" value="GO_Central"/>
</dbReference>
<dbReference type="GO" id="GO:0046983">
    <property type="term" value="F:protein dimerization activity"/>
    <property type="evidence" value="ECO:0007669"/>
    <property type="project" value="InterPro"/>
</dbReference>
<dbReference type="OrthoDB" id="690068at2759"/>
<feature type="compositionally biased region" description="Low complexity" evidence="5">
    <location>
        <begin position="99"/>
        <end position="113"/>
    </location>
</feature>
<keyword evidence="3" id="KW-0804">Transcription</keyword>
<dbReference type="InterPro" id="IPR036638">
    <property type="entry name" value="HLH_DNA-bd_sf"/>
</dbReference>
<dbReference type="Pfam" id="PF00010">
    <property type="entry name" value="HLH"/>
    <property type="match status" value="1"/>
</dbReference>
<accession>A0A2I4EC21</accession>
<feature type="compositionally biased region" description="Polar residues" evidence="5">
    <location>
        <begin position="114"/>
        <end position="124"/>
    </location>
</feature>
<comment type="subcellular location">
    <subcellularLocation>
        <location evidence="1">Nucleus</location>
    </subcellularLocation>
</comment>
<dbReference type="RefSeq" id="XP_018816944.1">
    <property type="nucleotide sequence ID" value="XM_018961399.2"/>
</dbReference>
<dbReference type="SMART" id="SM00353">
    <property type="entry name" value="HLH"/>
    <property type="match status" value="1"/>
</dbReference>
<keyword evidence="2" id="KW-0805">Transcription regulation</keyword>
<dbReference type="GeneID" id="108988216"/>
<dbReference type="PANTHER" id="PTHR12565:SF461">
    <property type="entry name" value="TRANSCRIPTION FACTOR BHLH75-LIKE"/>
    <property type="match status" value="1"/>
</dbReference>
<reference evidence="7" key="1">
    <citation type="submission" date="2025-08" db="UniProtKB">
        <authorList>
            <consortium name="RefSeq"/>
        </authorList>
    </citation>
    <scope>IDENTIFICATION</scope>
    <source>
        <tissue evidence="7">Leaves</tissue>
    </source>
</reference>
<dbReference type="Gramene" id="Jr01_07380_p1">
    <property type="protein sequence ID" value="cds.Jr01_07380_p1"/>
    <property type="gene ID" value="Jr01_07380"/>
</dbReference>
<gene>
    <name evidence="7" type="primary">LOC108988216</name>
</gene>
<evidence type="ECO:0000256" key="2">
    <source>
        <dbReference type="ARBA" id="ARBA00023015"/>
    </source>
</evidence>
<dbReference type="AlphaFoldDB" id="A0A2I4EC21"/>
<sequence length="266" mass="30111">MTGFEQCFKPSIPFSDINTAIEIISQFADPNASIMENFEITNFTLDNFLGYQQPEYQAGMAHSLSATSHLNCQNELPSLHTSSSTNDVFHESKKRKVLELSTSSSESLPSAASRNQLKDNYSSAKKNSIGKGKKKSGENEEEKQEEVIHVRAKRGQATDSHSLAERVRRQKINYKLRCLQDLVPGCRKTMGMAAMLDEIINYVHSLKNQVEFLSTELTAACTHDLIWYTEAAEKAKGTNSHEVHEMENWEREQYGEQTLFHSTWPV</sequence>
<dbReference type="PANTHER" id="PTHR12565">
    <property type="entry name" value="STEROL REGULATORY ELEMENT-BINDING PROTEIN"/>
    <property type="match status" value="1"/>
</dbReference>
<keyword evidence="4" id="KW-0539">Nucleus</keyword>
<dbReference type="KEGG" id="jre:108988216"/>
<dbReference type="PROSITE" id="PS50888">
    <property type="entry name" value="BHLH"/>
    <property type="match status" value="1"/>
</dbReference>
<dbReference type="Proteomes" id="UP000235220">
    <property type="component" value="Chromosome 1"/>
</dbReference>
<evidence type="ECO:0000256" key="4">
    <source>
        <dbReference type="ARBA" id="ARBA00023242"/>
    </source>
</evidence>
<dbReference type="InterPro" id="IPR024097">
    <property type="entry name" value="bHLH_ZIP_TF"/>
</dbReference>
<name>A0A2I4EC21_JUGRE</name>
<dbReference type="GO" id="GO:0003700">
    <property type="term" value="F:DNA-binding transcription factor activity"/>
    <property type="evidence" value="ECO:0000318"/>
    <property type="project" value="GO_Central"/>
</dbReference>
<protein>
    <submittedName>
        <fullName evidence="7">Transcription factor bHLH75-like</fullName>
    </submittedName>
</protein>
<evidence type="ECO:0000256" key="3">
    <source>
        <dbReference type="ARBA" id="ARBA00023163"/>
    </source>
</evidence>
<organism evidence="6 7">
    <name type="scientific">Juglans regia</name>
    <name type="common">English walnut</name>
    <dbReference type="NCBI Taxonomy" id="51240"/>
    <lineage>
        <taxon>Eukaryota</taxon>
        <taxon>Viridiplantae</taxon>
        <taxon>Streptophyta</taxon>
        <taxon>Embryophyta</taxon>
        <taxon>Tracheophyta</taxon>
        <taxon>Spermatophyta</taxon>
        <taxon>Magnoliopsida</taxon>
        <taxon>eudicotyledons</taxon>
        <taxon>Gunneridae</taxon>
        <taxon>Pentapetalae</taxon>
        <taxon>rosids</taxon>
        <taxon>fabids</taxon>
        <taxon>Fagales</taxon>
        <taxon>Juglandaceae</taxon>
        <taxon>Juglans</taxon>
    </lineage>
</organism>
<feature type="region of interest" description="Disordered" evidence="5">
    <location>
        <begin position="99"/>
        <end position="163"/>
    </location>
</feature>
<evidence type="ECO:0000256" key="5">
    <source>
        <dbReference type="SAM" id="MobiDB-lite"/>
    </source>
</evidence>
<evidence type="ECO:0000313" key="6">
    <source>
        <dbReference type="Proteomes" id="UP000235220"/>
    </source>
</evidence>